<accession>A0ABU6VI07</accession>
<sequence>LTTLYVSCKATCEGVFVEEDTQSIISNNNSLFLKKNKNTDSSAPIDIAADSTVNTDRRFADLVNNVGRKLRSKLFFAISGRFVFSWWNNGDRCFARLVN</sequence>
<dbReference type="EMBL" id="JASCZI010151296">
    <property type="protein sequence ID" value="MED6171803.1"/>
    <property type="molecule type" value="Genomic_DNA"/>
</dbReference>
<gene>
    <name evidence="1" type="ORF">PIB30_044157</name>
</gene>
<name>A0ABU6VI07_9FABA</name>
<proteinExistence type="predicted"/>
<evidence type="ECO:0000313" key="1">
    <source>
        <dbReference type="EMBL" id="MED6171803.1"/>
    </source>
</evidence>
<reference evidence="1 2" key="1">
    <citation type="journal article" date="2023" name="Plants (Basel)">
        <title>Bridging the Gap: Combining Genomics and Transcriptomics Approaches to Understand Stylosanthes scabra, an Orphan Legume from the Brazilian Caatinga.</title>
        <authorList>
            <person name="Ferreira-Neto J.R.C."/>
            <person name="da Silva M.D."/>
            <person name="Binneck E."/>
            <person name="de Melo N.F."/>
            <person name="da Silva R.H."/>
            <person name="de Melo A.L.T.M."/>
            <person name="Pandolfi V."/>
            <person name="Bustamante F.O."/>
            <person name="Brasileiro-Vidal A.C."/>
            <person name="Benko-Iseppon A.M."/>
        </authorList>
    </citation>
    <scope>NUCLEOTIDE SEQUENCE [LARGE SCALE GENOMIC DNA]</scope>
    <source>
        <tissue evidence="1">Leaves</tissue>
    </source>
</reference>
<evidence type="ECO:0000313" key="2">
    <source>
        <dbReference type="Proteomes" id="UP001341840"/>
    </source>
</evidence>
<feature type="non-terminal residue" evidence="1">
    <location>
        <position position="1"/>
    </location>
</feature>
<protein>
    <submittedName>
        <fullName evidence="1">Uncharacterized protein</fullName>
    </submittedName>
</protein>
<dbReference type="Proteomes" id="UP001341840">
    <property type="component" value="Unassembled WGS sequence"/>
</dbReference>
<organism evidence="1 2">
    <name type="scientific">Stylosanthes scabra</name>
    <dbReference type="NCBI Taxonomy" id="79078"/>
    <lineage>
        <taxon>Eukaryota</taxon>
        <taxon>Viridiplantae</taxon>
        <taxon>Streptophyta</taxon>
        <taxon>Embryophyta</taxon>
        <taxon>Tracheophyta</taxon>
        <taxon>Spermatophyta</taxon>
        <taxon>Magnoliopsida</taxon>
        <taxon>eudicotyledons</taxon>
        <taxon>Gunneridae</taxon>
        <taxon>Pentapetalae</taxon>
        <taxon>rosids</taxon>
        <taxon>fabids</taxon>
        <taxon>Fabales</taxon>
        <taxon>Fabaceae</taxon>
        <taxon>Papilionoideae</taxon>
        <taxon>50 kb inversion clade</taxon>
        <taxon>dalbergioids sensu lato</taxon>
        <taxon>Dalbergieae</taxon>
        <taxon>Pterocarpus clade</taxon>
        <taxon>Stylosanthes</taxon>
    </lineage>
</organism>
<keyword evidence="2" id="KW-1185">Reference proteome</keyword>
<comment type="caution">
    <text evidence="1">The sequence shown here is derived from an EMBL/GenBank/DDBJ whole genome shotgun (WGS) entry which is preliminary data.</text>
</comment>